<protein>
    <submittedName>
        <fullName evidence="2">Exonuclease V</fullName>
    </submittedName>
</protein>
<dbReference type="Pfam" id="PF12705">
    <property type="entry name" value="PDDEXK_1"/>
    <property type="match status" value="1"/>
</dbReference>
<accession>A0A8S5PPP9</accession>
<evidence type="ECO:0000259" key="1">
    <source>
        <dbReference type="Pfam" id="PF12705"/>
    </source>
</evidence>
<dbReference type="InterPro" id="IPR011604">
    <property type="entry name" value="PDDEXK-like_dom_sf"/>
</dbReference>
<evidence type="ECO:0000313" key="2">
    <source>
        <dbReference type="EMBL" id="DAE08834.1"/>
    </source>
</evidence>
<reference evidence="2" key="1">
    <citation type="journal article" date="2021" name="Proc. Natl. Acad. Sci. U.S.A.">
        <title>A Catalog of Tens of Thousands of Viruses from Human Metagenomes Reveals Hidden Associations with Chronic Diseases.</title>
        <authorList>
            <person name="Tisza M.J."/>
            <person name="Buck C.B."/>
        </authorList>
    </citation>
    <scope>NUCLEOTIDE SEQUENCE</scope>
    <source>
        <strain evidence="2">Ct8dV2</strain>
    </source>
</reference>
<dbReference type="Gene3D" id="3.90.320.10">
    <property type="match status" value="1"/>
</dbReference>
<keyword evidence="2" id="KW-0269">Exonuclease</keyword>
<organism evidence="2">
    <name type="scientific">Podoviridae sp. ct8dV2</name>
    <dbReference type="NCBI Taxonomy" id="2825222"/>
    <lineage>
        <taxon>Viruses</taxon>
        <taxon>Duplodnaviria</taxon>
        <taxon>Heunggongvirae</taxon>
        <taxon>Uroviricota</taxon>
        <taxon>Caudoviricetes</taxon>
    </lineage>
</organism>
<feature type="domain" description="PD-(D/E)XK endonuclease-like" evidence="1">
    <location>
        <begin position="37"/>
        <end position="164"/>
    </location>
</feature>
<sequence length="261" mass="29889">MPGDTKAKHPRGLGITFTEEDHSYVDEYGVEYTSGTTLVHRGFEAFDAQKAAEAKSAKTGVPASEYLREWDAKREEASRNGTRMHENCENQILGRYDKLHKPQDDAERVEFRAAWGEVERIQAGGFERLEPEKIIFSPRFRVSGSIDLLCTRGGGRYLILDWKRVKGIEYEGFRGKTGTHIATRHLADCNFVHYSLQLSIYEQILRLEGYIEPDAEVDKWLNVYRGERGVFEHVHCADLRWEALALMAWNVTCDGLDDVPF</sequence>
<keyword evidence="2" id="KW-0540">Nuclease</keyword>
<dbReference type="InterPro" id="IPR038726">
    <property type="entry name" value="PDDEXK_AddAB-type"/>
</dbReference>
<dbReference type="EMBL" id="BK015477">
    <property type="protein sequence ID" value="DAE08834.1"/>
    <property type="molecule type" value="Genomic_DNA"/>
</dbReference>
<dbReference type="GO" id="GO:0004527">
    <property type="term" value="F:exonuclease activity"/>
    <property type="evidence" value="ECO:0007669"/>
    <property type="project" value="UniProtKB-KW"/>
</dbReference>
<keyword evidence="2" id="KW-0378">Hydrolase</keyword>
<proteinExistence type="predicted"/>
<name>A0A8S5PPP9_9CAUD</name>